<evidence type="ECO:0000256" key="1">
    <source>
        <dbReference type="SAM" id="Phobius"/>
    </source>
</evidence>
<organism evidence="2 3">
    <name type="scientific">Grifola frondosa</name>
    <name type="common">Maitake</name>
    <name type="synonym">Polyporus frondosus</name>
    <dbReference type="NCBI Taxonomy" id="5627"/>
    <lineage>
        <taxon>Eukaryota</taxon>
        <taxon>Fungi</taxon>
        <taxon>Dikarya</taxon>
        <taxon>Basidiomycota</taxon>
        <taxon>Agaricomycotina</taxon>
        <taxon>Agaricomycetes</taxon>
        <taxon>Polyporales</taxon>
        <taxon>Grifolaceae</taxon>
        <taxon>Grifola</taxon>
    </lineage>
</organism>
<evidence type="ECO:0000313" key="2">
    <source>
        <dbReference type="EMBL" id="OBZ66873.1"/>
    </source>
</evidence>
<sequence>MGSSRVQSLDATTQDFPPNIIVLQASSRPHQDPSGPQVPGVFCLEFLFVRDQAAGSSCFVKSSQSLSKHSALSLVLSMFCFPMSSLLFLSLLSIPVLLAAGSGRMVLRTVVRPGAIPGLGGEFWFQLGQPAETFLKPSKTH</sequence>
<keyword evidence="1" id="KW-1133">Transmembrane helix</keyword>
<proteinExistence type="predicted"/>
<name>A0A1C7LQ76_GRIFR</name>
<dbReference type="Proteomes" id="UP000092993">
    <property type="component" value="Unassembled WGS sequence"/>
</dbReference>
<keyword evidence="1" id="KW-0472">Membrane</keyword>
<dbReference type="AlphaFoldDB" id="A0A1C7LQ76"/>
<dbReference type="EMBL" id="LUGG01000027">
    <property type="protein sequence ID" value="OBZ66873.1"/>
    <property type="molecule type" value="Genomic_DNA"/>
</dbReference>
<reference evidence="2 3" key="1">
    <citation type="submission" date="2016-03" db="EMBL/GenBank/DDBJ databases">
        <title>Whole genome sequencing of Grifola frondosa 9006-11.</title>
        <authorList>
            <person name="Min B."/>
            <person name="Park H."/>
            <person name="Kim J.-G."/>
            <person name="Cho H."/>
            <person name="Oh Y.-L."/>
            <person name="Kong W.-S."/>
            <person name="Choi I.-G."/>
        </authorList>
    </citation>
    <scope>NUCLEOTIDE SEQUENCE [LARGE SCALE GENOMIC DNA]</scope>
    <source>
        <strain evidence="2 3">9006-11</strain>
    </source>
</reference>
<protein>
    <submittedName>
        <fullName evidence="2">Uncharacterized protein</fullName>
    </submittedName>
</protein>
<comment type="caution">
    <text evidence="2">The sequence shown here is derived from an EMBL/GenBank/DDBJ whole genome shotgun (WGS) entry which is preliminary data.</text>
</comment>
<evidence type="ECO:0000313" key="3">
    <source>
        <dbReference type="Proteomes" id="UP000092993"/>
    </source>
</evidence>
<keyword evidence="1" id="KW-0812">Transmembrane</keyword>
<feature type="transmembrane region" description="Helical" evidence="1">
    <location>
        <begin position="71"/>
        <end position="98"/>
    </location>
</feature>
<accession>A0A1C7LQ76</accession>
<keyword evidence="3" id="KW-1185">Reference proteome</keyword>
<gene>
    <name evidence="2" type="ORF">A0H81_13195</name>
</gene>